<dbReference type="AlphaFoldDB" id="A0A1J1IHY2"/>
<keyword evidence="2" id="KW-1185">Reference proteome</keyword>
<dbReference type="EMBL" id="CVRI01000053">
    <property type="protein sequence ID" value="CRK99808.1"/>
    <property type="molecule type" value="Genomic_DNA"/>
</dbReference>
<reference evidence="1 2" key="1">
    <citation type="submission" date="2015-04" db="EMBL/GenBank/DDBJ databases">
        <authorList>
            <person name="Syromyatnikov M.Y."/>
            <person name="Popov V.N."/>
        </authorList>
    </citation>
    <scope>NUCLEOTIDE SEQUENCE [LARGE SCALE GENOMIC DNA]</scope>
</reference>
<protein>
    <submittedName>
        <fullName evidence="1">CLUMA_CG013116, isoform A</fullName>
    </submittedName>
</protein>
<dbReference type="Proteomes" id="UP000183832">
    <property type="component" value="Unassembled WGS sequence"/>
</dbReference>
<sequence>MKLRTLEEYLKEKRERQNRLDRSNYCTKCAVSLADSGACAAQKCILDLVAIKKLNAVARNLRAAPP</sequence>
<proteinExistence type="predicted"/>
<organism evidence="1 2">
    <name type="scientific">Clunio marinus</name>
    <dbReference type="NCBI Taxonomy" id="568069"/>
    <lineage>
        <taxon>Eukaryota</taxon>
        <taxon>Metazoa</taxon>
        <taxon>Ecdysozoa</taxon>
        <taxon>Arthropoda</taxon>
        <taxon>Hexapoda</taxon>
        <taxon>Insecta</taxon>
        <taxon>Pterygota</taxon>
        <taxon>Neoptera</taxon>
        <taxon>Endopterygota</taxon>
        <taxon>Diptera</taxon>
        <taxon>Nematocera</taxon>
        <taxon>Chironomoidea</taxon>
        <taxon>Chironomidae</taxon>
        <taxon>Clunio</taxon>
    </lineage>
</organism>
<evidence type="ECO:0000313" key="1">
    <source>
        <dbReference type="EMBL" id="CRK99808.1"/>
    </source>
</evidence>
<name>A0A1J1IHY2_9DIPT</name>
<accession>A0A1J1IHY2</accession>
<evidence type="ECO:0000313" key="2">
    <source>
        <dbReference type="Proteomes" id="UP000183832"/>
    </source>
</evidence>
<gene>
    <name evidence="1" type="ORF">CLUMA_CG013116</name>
</gene>